<gene>
    <name evidence="1" type="ORF">L3Q82_012717</name>
</gene>
<name>A0ACB8W3F3_9TELE</name>
<sequence length="491" mass="53758">EDETAPRHCLCQMGTALTRITVRAVRTGALRSSPCAQRLLRNKTKQKNQTTDLKRERWGDDSSLRPRLRFFSDTEKTPRMLPPPPLSCPGSARRLRASPAPLPLLLLLSALLLCASARPAEKKNKASQITPASLSEADQSLTEDVDVRVLLSVLQMKRCVDMREKCVFLNGNVIRIFTKLSSRSLSRPGDSKCPGHLDCAKERRHFCRPGSSRCGPCLSSLEENEEGRCVLRKMHQQQGKVAFDPDLDEEIDYFHSVAKQHLSEIKTPQKQFKHPALINFQTDVKKTRTDASKLKQKSQIQPSIEPPLATSTSAPAPSPSALPNTPTPQPRATGVGGRDGPIAVHPALKNDSIFVIMISLCVLLGAVAVVLATVCFVKLQKESRLAQKVDYPAFGGAGAPAAAASGTSNGDKTLAQSAQMYHYQHQKQQILSAGNHKPEQKVLDTEVTSDEEEVGGDFTVYECPGLAPTGEMEVKNPLFDDSTLNYQGTHK</sequence>
<feature type="non-terminal residue" evidence="1">
    <location>
        <position position="1"/>
    </location>
</feature>
<reference evidence="1" key="1">
    <citation type="submission" date="2022-04" db="EMBL/GenBank/DDBJ databases">
        <title>Jade perch genome.</title>
        <authorList>
            <person name="Chao B."/>
        </authorList>
    </citation>
    <scope>NUCLEOTIDE SEQUENCE</scope>
    <source>
        <strain evidence="1">CB-2022</strain>
    </source>
</reference>
<protein>
    <submittedName>
        <fullName evidence="1">Uncharacterized protein</fullName>
    </submittedName>
</protein>
<dbReference type="EMBL" id="CM041545">
    <property type="protein sequence ID" value="KAI3362411.1"/>
    <property type="molecule type" value="Genomic_DNA"/>
</dbReference>
<accession>A0ACB8W3F3</accession>
<proteinExistence type="predicted"/>
<evidence type="ECO:0000313" key="1">
    <source>
        <dbReference type="EMBL" id="KAI3362411.1"/>
    </source>
</evidence>
<keyword evidence="2" id="KW-1185">Reference proteome</keyword>
<evidence type="ECO:0000313" key="2">
    <source>
        <dbReference type="Proteomes" id="UP000831701"/>
    </source>
</evidence>
<comment type="caution">
    <text evidence="1">The sequence shown here is derived from an EMBL/GenBank/DDBJ whole genome shotgun (WGS) entry which is preliminary data.</text>
</comment>
<dbReference type="Proteomes" id="UP000831701">
    <property type="component" value="Chromosome 15"/>
</dbReference>
<organism evidence="1 2">
    <name type="scientific">Scortum barcoo</name>
    <name type="common">barcoo grunter</name>
    <dbReference type="NCBI Taxonomy" id="214431"/>
    <lineage>
        <taxon>Eukaryota</taxon>
        <taxon>Metazoa</taxon>
        <taxon>Chordata</taxon>
        <taxon>Craniata</taxon>
        <taxon>Vertebrata</taxon>
        <taxon>Euteleostomi</taxon>
        <taxon>Actinopterygii</taxon>
        <taxon>Neopterygii</taxon>
        <taxon>Teleostei</taxon>
        <taxon>Neoteleostei</taxon>
        <taxon>Acanthomorphata</taxon>
        <taxon>Eupercaria</taxon>
        <taxon>Centrarchiformes</taxon>
        <taxon>Terapontoidei</taxon>
        <taxon>Terapontidae</taxon>
        <taxon>Scortum</taxon>
    </lineage>
</organism>